<dbReference type="SUPFAM" id="SSF49723">
    <property type="entry name" value="Lipase/lipooxygenase domain (PLAT/LH2 domain)"/>
    <property type="match status" value="1"/>
</dbReference>
<reference evidence="4 5" key="1">
    <citation type="submission" date="2022-12" db="EMBL/GenBank/DDBJ databases">
        <title>Chromosome-level genome of Tegillarca granosa.</title>
        <authorList>
            <person name="Kim J."/>
        </authorList>
    </citation>
    <scope>NUCLEOTIDE SEQUENCE [LARGE SCALE GENOMIC DNA]</scope>
    <source>
        <strain evidence="4">Teg-2019</strain>
        <tissue evidence="4">Adductor muscle</tissue>
    </source>
</reference>
<protein>
    <recommendedName>
        <fullName evidence="3">PLAT domain-containing protein</fullName>
    </recommendedName>
</protein>
<dbReference type="InterPro" id="IPR052970">
    <property type="entry name" value="Inner_ear_hair_cell_LOXHD"/>
</dbReference>
<evidence type="ECO:0000259" key="3">
    <source>
        <dbReference type="PROSITE" id="PS50095"/>
    </source>
</evidence>
<feature type="domain" description="PLAT" evidence="3">
    <location>
        <begin position="11"/>
        <end position="129"/>
    </location>
</feature>
<feature type="compositionally biased region" description="Low complexity" evidence="2">
    <location>
        <begin position="197"/>
        <end position="208"/>
    </location>
</feature>
<evidence type="ECO:0000313" key="5">
    <source>
        <dbReference type="Proteomes" id="UP001217089"/>
    </source>
</evidence>
<gene>
    <name evidence="4" type="ORF">KUTeg_004103</name>
</gene>
<evidence type="ECO:0000256" key="2">
    <source>
        <dbReference type="SAM" id="MobiDB-lite"/>
    </source>
</evidence>
<name>A0ABQ9FP07_TEGGR</name>
<dbReference type="Pfam" id="PF01477">
    <property type="entry name" value="PLAT"/>
    <property type="match status" value="1"/>
</dbReference>
<evidence type="ECO:0000256" key="1">
    <source>
        <dbReference type="PROSITE-ProRule" id="PRU00152"/>
    </source>
</evidence>
<sequence length="224" mass="25615">MEDEVKQGTWAEYQVYVKTGNRIGASTKADVKLILYGEKGRTKEFLLEDSKRNKVKFQKGKEDLFILPAHHVGKLKKVKIGHDRTELSCAWFLEGVTVYDMYSKKIYDFKCEQWLSGQDGDRKTYRILPCDRDRAFLEEYDDHINRPRERKEMTRPTSGSSSDEPRRSRKPVDKYSVEVGQRSRPRPGGRCDDSDSSDSSSSSSSSSSYTTSTEKQASARLVSA</sequence>
<organism evidence="4 5">
    <name type="scientific">Tegillarca granosa</name>
    <name type="common">Malaysian cockle</name>
    <name type="synonym">Anadara granosa</name>
    <dbReference type="NCBI Taxonomy" id="220873"/>
    <lineage>
        <taxon>Eukaryota</taxon>
        <taxon>Metazoa</taxon>
        <taxon>Spiralia</taxon>
        <taxon>Lophotrochozoa</taxon>
        <taxon>Mollusca</taxon>
        <taxon>Bivalvia</taxon>
        <taxon>Autobranchia</taxon>
        <taxon>Pteriomorphia</taxon>
        <taxon>Arcoida</taxon>
        <taxon>Arcoidea</taxon>
        <taxon>Arcidae</taxon>
        <taxon>Tegillarca</taxon>
    </lineage>
</organism>
<comment type="caution">
    <text evidence="4">The sequence shown here is derived from an EMBL/GenBank/DDBJ whole genome shotgun (WGS) entry which is preliminary data.</text>
</comment>
<dbReference type="SMART" id="SM00308">
    <property type="entry name" value="LH2"/>
    <property type="match status" value="1"/>
</dbReference>
<dbReference type="PANTHER" id="PTHR45901">
    <property type="entry name" value="PROTEIN CBG12474"/>
    <property type="match status" value="1"/>
</dbReference>
<dbReference type="PROSITE" id="PS50095">
    <property type="entry name" value="PLAT"/>
    <property type="match status" value="1"/>
</dbReference>
<dbReference type="Gene3D" id="2.40.180.10">
    <property type="entry name" value="Catalase core domain"/>
    <property type="match status" value="1"/>
</dbReference>
<dbReference type="EMBL" id="JARBDR010000214">
    <property type="protein sequence ID" value="KAJ8319012.1"/>
    <property type="molecule type" value="Genomic_DNA"/>
</dbReference>
<feature type="compositionally biased region" description="Basic and acidic residues" evidence="2">
    <location>
        <begin position="141"/>
        <end position="154"/>
    </location>
</feature>
<accession>A0ABQ9FP07</accession>
<dbReference type="InterPro" id="IPR001024">
    <property type="entry name" value="PLAT/LH2_dom"/>
</dbReference>
<feature type="region of interest" description="Disordered" evidence="2">
    <location>
        <begin position="141"/>
        <end position="224"/>
    </location>
</feature>
<evidence type="ECO:0000313" key="4">
    <source>
        <dbReference type="EMBL" id="KAJ8319012.1"/>
    </source>
</evidence>
<dbReference type="InterPro" id="IPR036392">
    <property type="entry name" value="PLAT/LH2_dom_sf"/>
</dbReference>
<proteinExistence type="predicted"/>
<dbReference type="CDD" id="cd01756">
    <property type="entry name" value="PLAT_repeat"/>
    <property type="match status" value="1"/>
</dbReference>
<dbReference type="PANTHER" id="PTHR45901:SF3">
    <property type="entry name" value="LIPOXYGENASE HOMOLOGY DOMAIN-CONTAINING PROTEIN 1"/>
    <property type="match status" value="1"/>
</dbReference>
<dbReference type="Proteomes" id="UP001217089">
    <property type="component" value="Unassembled WGS sequence"/>
</dbReference>
<keyword evidence="5" id="KW-1185">Reference proteome</keyword>
<comment type="caution">
    <text evidence="1">Lacks conserved residue(s) required for the propagation of feature annotation.</text>
</comment>
<feature type="compositionally biased region" description="Basic and acidic residues" evidence="2">
    <location>
        <begin position="163"/>
        <end position="176"/>
    </location>
</feature>